<dbReference type="CDD" id="cd12087">
    <property type="entry name" value="TM_EGFR-like"/>
    <property type="match status" value="1"/>
</dbReference>
<feature type="region of interest" description="Disordered" evidence="1">
    <location>
        <begin position="427"/>
        <end position="492"/>
    </location>
</feature>
<feature type="region of interest" description="Disordered" evidence="1">
    <location>
        <begin position="316"/>
        <end position="415"/>
    </location>
</feature>
<dbReference type="Proteomes" id="UP000001881">
    <property type="component" value="Unassembled WGS sequence"/>
</dbReference>
<evidence type="ECO:0000256" key="1">
    <source>
        <dbReference type="SAM" id="MobiDB-lite"/>
    </source>
</evidence>
<proteinExistence type="predicted"/>
<feature type="region of interest" description="Disordered" evidence="1">
    <location>
        <begin position="140"/>
        <end position="236"/>
    </location>
</feature>
<evidence type="ECO:0000313" key="5">
    <source>
        <dbReference type="Proteomes" id="UP000001881"/>
    </source>
</evidence>
<sequence>MPGPRRLLQQASSLLLLVALSATTVSAIPASQLFHRQSESTCAAEGFSKCSQAGLPDNFCCPTDSTCIPLAANTAVLCCPNGSDCSIIQSVTCDINKQDPEKNPKAQLKSTVLDIDLRKCGDKCCPWGYSCNTGGHCQKDADQSKTPQELNNKPPPSPITTATQALTSGSQPTQTTSTSIFSVAEPPAGTDEPTSTHEPTASSKPTASGDKSAGDAKPVESGKPEHEEPEEKSGGSPTAIIAGVVAGVAVFLIVGLIALYFCVLKRKGKAPGGAGAGNGHHGHGEKPRLNRSTSSFGNIISNPIVAEDTIRTDFNRSVSAQSHRRPDSDFAAVAGNVNPFDTPPRGAGSNVPGPSAYTGTGTNSRNNSPPPAAGGRPGYTTPPITPWGATSGGGGGGGGQGGPDSPRGNSGVSINVFADPRTLTPERLAKSNDNANNSNNNNNTYSKFIPNTNSTYPYLNNNNDTNIPIPNNYNTDDYDPFNPDNNHHQGQTRPVTTFTAMMEEADLGAVARGAKYVPPTPKTPAGLLGPQVPGAGSMPNKQVLVEPFVSLPSYSVRVRVPYCYRCVVVGWE</sequence>
<feature type="signal peptide" evidence="3">
    <location>
        <begin position="1"/>
        <end position="27"/>
    </location>
</feature>
<dbReference type="eggNOG" id="ENOG502SF4J">
    <property type="taxonomic scope" value="Eukaryota"/>
</dbReference>
<dbReference type="HOGENOM" id="CLU_035048_1_1_1"/>
<feature type="compositionally biased region" description="Polar residues" evidence="1">
    <location>
        <begin position="357"/>
        <end position="367"/>
    </location>
</feature>
<gene>
    <name evidence="4" type="ORF">SMAC_00336</name>
</gene>
<dbReference type="EMBL" id="CABT02000001">
    <property type="protein sequence ID" value="CCC06119.1"/>
    <property type="molecule type" value="Genomic_DNA"/>
</dbReference>
<feature type="compositionally biased region" description="Basic and acidic residues" evidence="1">
    <location>
        <begin position="212"/>
        <end position="233"/>
    </location>
</feature>
<organism evidence="4 5">
    <name type="scientific">Sordaria macrospora (strain ATCC MYA-333 / DSM 997 / K(L3346) / K-hell)</name>
    <dbReference type="NCBI Taxonomy" id="771870"/>
    <lineage>
        <taxon>Eukaryota</taxon>
        <taxon>Fungi</taxon>
        <taxon>Dikarya</taxon>
        <taxon>Ascomycota</taxon>
        <taxon>Pezizomycotina</taxon>
        <taxon>Sordariomycetes</taxon>
        <taxon>Sordariomycetidae</taxon>
        <taxon>Sordariales</taxon>
        <taxon>Sordariaceae</taxon>
        <taxon>Sordaria</taxon>
    </lineage>
</organism>
<keyword evidence="5" id="KW-1185">Reference proteome</keyword>
<dbReference type="OMA" id="VSCRRIA"/>
<dbReference type="AlphaFoldDB" id="F7VKU2"/>
<feature type="compositionally biased region" description="Gly residues" evidence="1">
    <location>
        <begin position="270"/>
        <end position="279"/>
    </location>
</feature>
<dbReference type="OrthoDB" id="5338512at2759"/>
<feature type="compositionally biased region" description="Low complexity" evidence="1">
    <location>
        <begin position="167"/>
        <end position="182"/>
    </location>
</feature>
<accession>F7VKU2</accession>
<dbReference type="VEuPathDB" id="FungiDB:SMAC_00336"/>
<keyword evidence="2" id="KW-0472">Membrane</keyword>
<evidence type="ECO:0000256" key="3">
    <source>
        <dbReference type="SAM" id="SignalP"/>
    </source>
</evidence>
<comment type="caution">
    <text evidence="4">The sequence shown here is derived from an EMBL/GenBank/DDBJ whole genome shotgun (WGS) entry which is preliminary data.</text>
</comment>
<evidence type="ECO:0000313" key="4">
    <source>
        <dbReference type="EMBL" id="CCC06119.1"/>
    </source>
</evidence>
<name>F7VKU2_SORMK</name>
<evidence type="ECO:0000256" key="2">
    <source>
        <dbReference type="SAM" id="Phobius"/>
    </source>
</evidence>
<keyword evidence="2" id="KW-1133">Transmembrane helix</keyword>
<dbReference type="InParanoid" id="F7VKU2"/>
<feature type="compositionally biased region" description="Low complexity" evidence="1">
    <location>
        <begin position="455"/>
        <end position="475"/>
    </location>
</feature>
<feature type="region of interest" description="Disordered" evidence="1">
    <location>
        <begin position="270"/>
        <end position="296"/>
    </location>
</feature>
<feature type="compositionally biased region" description="Gly residues" evidence="1">
    <location>
        <begin position="390"/>
        <end position="402"/>
    </location>
</feature>
<keyword evidence="3" id="KW-0732">Signal</keyword>
<feature type="transmembrane region" description="Helical" evidence="2">
    <location>
        <begin position="239"/>
        <end position="263"/>
    </location>
</feature>
<feature type="chain" id="PRO_5003370404" evidence="3">
    <location>
        <begin position="28"/>
        <end position="572"/>
    </location>
</feature>
<protein>
    <submittedName>
        <fullName evidence="4">WGS project CABT00000000 data, contig 2.1</fullName>
    </submittedName>
</protein>
<reference evidence="4 5" key="1">
    <citation type="journal article" date="2010" name="PLoS Genet.">
        <title>De novo assembly of a 40 Mb eukaryotic genome from short sequence reads: Sordaria macrospora, a model organism for fungal morphogenesis.</title>
        <authorList>
            <person name="Nowrousian M."/>
            <person name="Stajich J."/>
            <person name="Chu M."/>
            <person name="Engh I."/>
            <person name="Espagne E."/>
            <person name="Halliday K."/>
            <person name="Kamerewerd J."/>
            <person name="Kempken F."/>
            <person name="Knab B."/>
            <person name="Kuo H.C."/>
            <person name="Osiewacz H.D."/>
            <person name="Poeggeler S."/>
            <person name="Read N."/>
            <person name="Seiler S."/>
            <person name="Smith K."/>
            <person name="Zickler D."/>
            <person name="Kueck U."/>
            <person name="Freitag M."/>
        </authorList>
    </citation>
    <scope>NUCLEOTIDE SEQUENCE [LARGE SCALE GENOMIC DNA]</scope>
    <source>
        <strain evidence="5">ATCC MYA-333 / DSM 997 / K(L3346) / K-hell</strain>
        <tissue evidence="4">Mycelium</tissue>
    </source>
</reference>
<keyword evidence="2" id="KW-0812">Transmembrane</keyword>
<feature type="compositionally biased region" description="Polar residues" evidence="1">
    <location>
        <begin position="192"/>
        <end position="206"/>
    </location>
</feature>
<feature type="compositionally biased region" description="Low complexity" evidence="1">
    <location>
        <begin position="431"/>
        <end position="443"/>
    </location>
</feature>
<feature type="compositionally biased region" description="Polar residues" evidence="1">
    <location>
        <begin position="444"/>
        <end position="454"/>
    </location>
</feature>